<evidence type="ECO:0000313" key="3">
    <source>
        <dbReference type="Proteomes" id="UP000054226"/>
    </source>
</evidence>
<evidence type="ECO:0000256" key="1">
    <source>
        <dbReference type="SAM" id="SignalP"/>
    </source>
</evidence>
<dbReference type="EMBL" id="AOHO01000078">
    <property type="protein sequence ID" value="EME51718.1"/>
    <property type="molecule type" value="Genomic_DNA"/>
</dbReference>
<protein>
    <submittedName>
        <fullName evidence="2">Uncharacterized protein</fullName>
    </submittedName>
</protein>
<name>M2YSF8_9PSEU</name>
<dbReference type="OrthoDB" id="3638568at2"/>
<reference evidence="2 3" key="1">
    <citation type="journal article" date="2013" name="Genome Announc.">
        <title>Draft Genome Sequence of Amycolatopsis decaplanina Strain DSM 44594T.</title>
        <authorList>
            <person name="Kaur N."/>
            <person name="Kumar S."/>
            <person name="Bala M."/>
            <person name="Raghava G.P."/>
            <person name="Mayilraj S."/>
        </authorList>
    </citation>
    <scope>NUCLEOTIDE SEQUENCE [LARGE SCALE GENOMIC DNA]</scope>
    <source>
        <strain evidence="2 3">DSM 44594</strain>
    </source>
</reference>
<dbReference type="Proteomes" id="UP000054226">
    <property type="component" value="Unassembled WGS sequence"/>
</dbReference>
<dbReference type="AlphaFoldDB" id="M2YSF8"/>
<keyword evidence="1" id="KW-0732">Signal</keyword>
<keyword evidence="3" id="KW-1185">Reference proteome</keyword>
<proteinExistence type="predicted"/>
<feature type="signal peptide" evidence="1">
    <location>
        <begin position="1"/>
        <end position="25"/>
    </location>
</feature>
<gene>
    <name evidence="2" type="ORF">H074_36084</name>
</gene>
<evidence type="ECO:0000313" key="2">
    <source>
        <dbReference type="EMBL" id="EME51718.1"/>
    </source>
</evidence>
<dbReference type="PATRIC" id="fig|1284240.4.peg.7368"/>
<organism evidence="2 3">
    <name type="scientific">Amycolatopsis decaplanina DSM 44594</name>
    <dbReference type="NCBI Taxonomy" id="1284240"/>
    <lineage>
        <taxon>Bacteria</taxon>
        <taxon>Bacillati</taxon>
        <taxon>Actinomycetota</taxon>
        <taxon>Actinomycetes</taxon>
        <taxon>Pseudonocardiales</taxon>
        <taxon>Pseudonocardiaceae</taxon>
        <taxon>Amycolatopsis</taxon>
    </lineage>
</organism>
<accession>M2YSF8</accession>
<sequence>MFIATRILLTAFVCAAAVGFGGAEASASPREGLYQCIAQDNAPLWYHGVILRFANKGQGLYDILDFGGQRIWGTLWGGGMSYQIDRWNVGWC</sequence>
<comment type="caution">
    <text evidence="2">The sequence shown here is derived from an EMBL/GenBank/DDBJ whole genome shotgun (WGS) entry which is preliminary data.</text>
</comment>
<feature type="chain" id="PRO_5004029586" evidence="1">
    <location>
        <begin position="26"/>
        <end position="92"/>
    </location>
</feature>
<dbReference type="RefSeq" id="WP_007034997.1">
    <property type="nucleotide sequence ID" value="NZ_AOHO01000078.1"/>
</dbReference>